<proteinExistence type="predicted"/>
<evidence type="ECO:0000313" key="2">
    <source>
        <dbReference type="Proteomes" id="UP001516023"/>
    </source>
</evidence>
<dbReference type="AlphaFoldDB" id="A0ABD3QG30"/>
<dbReference type="Proteomes" id="UP001516023">
    <property type="component" value="Unassembled WGS sequence"/>
</dbReference>
<name>A0ABD3QG30_9STRA</name>
<accession>A0ABD3QG30</accession>
<dbReference type="EMBL" id="JABMIG020000044">
    <property type="protein sequence ID" value="KAL3798719.1"/>
    <property type="molecule type" value="Genomic_DNA"/>
</dbReference>
<reference evidence="1 2" key="1">
    <citation type="journal article" date="2020" name="G3 (Bethesda)">
        <title>Improved Reference Genome for Cyclotella cryptica CCMP332, a Model for Cell Wall Morphogenesis, Salinity Adaptation, and Lipid Production in Diatoms (Bacillariophyta).</title>
        <authorList>
            <person name="Roberts W.R."/>
            <person name="Downey K.M."/>
            <person name="Ruck E.C."/>
            <person name="Traller J.C."/>
            <person name="Alverson A.J."/>
        </authorList>
    </citation>
    <scope>NUCLEOTIDE SEQUENCE [LARGE SCALE GENOMIC DNA]</scope>
    <source>
        <strain evidence="1 2">CCMP332</strain>
    </source>
</reference>
<gene>
    <name evidence="1" type="ORF">HJC23_004470</name>
</gene>
<evidence type="ECO:0000313" key="1">
    <source>
        <dbReference type="EMBL" id="KAL3798719.1"/>
    </source>
</evidence>
<comment type="caution">
    <text evidence="1">The sequence shown here is derived from an EMBL/GenBank/DDBJ whole genome shotgun (WGS) entry which is preliminary data.</text>
</comment>
<sequence length="128" mass="14277">MLSKFVHIVNVLTLPAVFLILFSTSSISSATSLRAYTHDNQHVSHDISEEEPPKLTDCLLSAVSGDDCGTVVAGCIWCKEPVYGLCLTESAAERVRWMPFFKCNLPEEKMKEEEEEIEVVVDEEVEIA</sequence>
<protein>
    <submittedName>
        <fullName evidence="1">Uncharacterized protein</fullName>
    </submittedName>
</protein>
<keyword evidence="2" id="KW-1185">Reference proteome</keyword>
<organism evidence="1 2">
    <name type="scientific">Cyclotella cryptica</name>
    <dbReference type="NCBI Taxonomy" id="29204"/>
    <lineage>
        <taxon>Eukaryota</taxon>
        <taxon>Sar</taxon>
        <taxon>Stramenopiles</taxon>
        <taxon>Ochrophyta</taxon>
        <taxon>Bacillariophyta</taxon>
        <taxon>Coscinodiscophyceae</taxon>
        <taxon>Thalassiosirophycidae</taxon>
        <taxon>Stephanodiscales</taxon>
        <taxon>Stephanodiscaceae</taxon>
        <taxon>Cyclotella</taxon>
    </lineage>
</organism>